<sequence length="59" mass="5903">MARTSDGGDAPEGEVVVDERHCVDHLDGAGSGESLGLVTVGKVSWGEAEHGASALPTAD</sequence>
<organism evidence="1 3">
    <name type="scientific">Vanilla planifolia</name>
    <name type="common">Vanilla</name>
    <dbReference type="NCBI Taxonomy" id="51239"/>
    <lineage>
        <taxon>Eukaryota</taxon>
        <taxon>Viridiplantae</taxon>
        <taxon>Streptophyta</taxon>
        <taxon>Embryophyta</taxon>
        <taxon>Tracheophyta</taxon>
        <taxon>Spermatophyta</taxon>
        <taxon>Magnoliopsida</taxon>
        <taxon>Liliopsida</taxon>
        <taxon>Asparagales</taxon>
        <taxon>Orchidaceae</taxon>
        <taxon>Vanilloideae</taxon>
        <taxon>Vanilleae</taxon>
        <taxon>Vanilla</taxon>
    </lineage>
</organism>
<protein>
    <submittedName>
        <fullName evidence="1">Uncharacterized protein</fullName>
    </submittedName>
</protein>
<name>A0A835PMU3_VANPL</name>
<dbReference type="EMBL" id="JADCNM010000013">
    <property type="protein sequence ID" value="KAG0456814.1"/>
    <property type="molecule type" value="Genomic_DNA"/>
</dbReference>
<keyword evidence="3" id="KW-1185">Reference proteome</keyword>
<evidence type="ECO:0000313" key="3">
    <source>
        <dbReference type="Proteomes" id="UP000636800"/>
    </source>
</evidence>
<dbReference type="EMBL" id="JADCNL010000013">
    <property type="protein sequence ID" value="KAG0455608.1"/>
    <property type="molecule type" value="Genomic_DNA"/>
</dbReference>
<evidence type="ECO:0000313" key="2">
    <source>
        <dbReference type="EMBL" id="KAG0456814.1"/>
    </source>
</evidence>
<reference evidence="3 4" key="1">
    <citation type="journal article" date="2020" name="Nat. Food">
        <title>A phased Vanilla planifolia genome enables genetic improvement of flavour and production.</title>
        <authorList>
            <person name="Hasing T."/>
            <person name="Tang H."/>
            <person name="Brym M."/>
            <person name="Khazi F."/>
            <person name="Huang T."/>
            <person name="Chambers A.H."/>
        </authorList>
    </citation>
    <scope>NUCLEOTIDE SEQUENCE [LARGE SCALE GENOMIC DNA]</scope>
    <source>
        <tissue evidence="1">Leaf</tissue>
    </source>
</reference>
<comment type="caution">
    <text evidence="1">The sequence shown here is derived from an EMBL/GenBank/DDBJ whole genome shotgun (WGS) entry which is preliminary data.</text>
</comment>
<dbReference type="Proteomes" id="UP000636800">
    <property type="component" value="Chromosome 13"/>
</dbReference>
<evidence type="ECO:0000313" key="4">
    <source>
        <dbReference type="Proteomes" id="UP000639772"/>
    </source>
</evidence>
<gene>
    <name evidence="2" type="ORF">HPP92_024602</name>
    <name evidence="1" type="ORF">HPP92_024900</name>
</gene>
<dbReference type="AlphaFoldDB" id="A0A835PMU3"/>
<accession>A0A835PMU3</accession>
<dbReference type="Proteomes" id="UP000639772">
    <property type="component" value="Chromosome 13"/>
</dbReference>
<proteinExistence type="predicted"/>
<evidence type="ECO:0000313" key="1">
    <source>
        <dbReference type="EMBL" id="KAG0455608.1"/>
    </source>
</evidence>